<dbReference type="Gramene" id="PGSC0003DMT400087893">
    <property type="protein sequence ID" value="PGSC0003DMT400087893"/>
    <property type="gene ID" value="PGSC0003DMG400037464"/>
</dbReference>
<keyword evidence="1" id="KW-0175">Coiled coil</keyword>
<organism evidence="2 3">
    <name type="scientific">Solanum tuberosum</name>
    <name type="common">Potato</name>
    <dbReference type="NCBI Taxonomy" id="4113"/>
    <lineage>
        <taxon>Eukaryota</taxon>
        <taxon>Viridiplantae</taxon>
        <taxon>Streptophyta</taxon>
        <taxon>Embryophyta</taxon>
        <taxon>Tracheophyta</taxon>
        <taxon>Spermatophyta</taxon>
        <taxon>Magnoliopsida</taxon>
        <taxon>eudicotyledons</taxon>
        <taxon>Gunneridae</taxon>
        <taxon>Pentapetalae</taxon>
        <taxon>asterids</taxon>
        <taxon>lamiids</taxon>
        <taxon>Solanales</taxon>
        <taxon>Solanaceae</taxon>
        <taxon>Solanoideae</taxon>
        <taxon>Solaneae</taxon>
        <taxon>Solanum</taxon>
    </lineage>
</organism>
<dbReference type="AlphaFoldDB" id="M1DES5"/>
<accession>M1DES5</accession>
<reference evidence="2" key="2">
    <citation type="submission" date="2015-06" db="UniProtKB">
        <authorList>
            <consortium name="EnsemblPlants"/>
        </authorList>
    </citation>
    <scope>IDENTIFICATION</scope>
    <source>
        <strain evidence="2">DM1-3 516 R44</strain>
    </source>
</reference>
<proteinExistence type="predicted"/>
<dbReference type="PaxDb" id="4113-PGSC0003DMT400087893"/>
<keyword evidence="3" id="KW-1185">Reference proteome</keyword>
<evidence type="ECO:0000313" key="2">
    <source>
        <dbReference type="EnsemblPlants" id="PGSC0003DMT400087893"/>
    </source>
</evidence>
<reference evidence="3" key="1">
    <citation type="journal article" date="2011" name="Nature">
        <title>Genome sequence and analysis of the tuber crop potato.</title>
        <authorList>
            <consortium name="The Potato Genome Sequencing Consortium"/>
        </authorList>
    </citation>
    <scope>NUCLEOTIDE SEQUENCE [LARGE SCALE GENOMIC DNA]</scope>
    <source>
        <strain evidence="3">cv. DM1-3 516 R44</strain>
    </source>
</reference>
<dbReference type="EnsemblPlants" id="PGSC0003DMT400087893">
    <property type="protein sequence ID" value="PGSC0003DMT400087893"/>
    <property type="gene ID" value="PGSC0003DMG400037464"/>
</dbReference>
<protein>
    <submittedName>
        <fullName evidence="2">Uncharacterized protein</fullName>
    </submittedName>
</protein>
<feature type="coiled-coil region" evidence="1">
    <location>
        <begin position="9"/>
        <end position="40"/>
    </location>
</feature>
<dbReference type="HOGENOM" id="CLU_106060_0_0_1"/>
<evidence type="ECO:0000313" key="3">
    <source>
        <dbReference type="Proteomes" id="UP000011115"/>
    </source>
</evidence>
<evidence type="ECO:0000256" key="1">
    <source>
        <dbReference type="SAM" id="Coils"/>
    </source>
</evidence>
<dbReference type="InParanoid" id="M1DES5"/>
<name>M1DES5_SOLTU</name>
<dbReference type="Proteomes" id="UP000011115">
    <property type="component" value="Unassembled WGS sequence"/>
</dbReference>
<sequence>MEKSKGIDIELTEEDLRMELQRLRQVIQETREKRMEVEFATAVARVANAALDAELAAKMTKCDVISKKTVAVRKERDVFNNDITKRLKKIRGKCSFFNQEANSGPKDTNPGDTEEDVNEEIIYMPPFLGRLKGGDQKITLPAYERTHSVGARVMPCALIYEHLKTSSMLKSLKGTTFGFGHESSEKICAYHSNQRGHTIEECVELKAAICNLINVGEIPYM</sequence>